<evidence type="ECO:0008006" key="3">
    <source>
        <dbReference type="Google" id="ProtNLM"/>
    </source>
</evidence>
<dbReference type="EMBL" id="KZ501977">
    <property type="protein sequence ID" value="PKU85341.1"/>
    <property type="molecule type" value="Genomic_DNA"/>
</dbReference>
<gene>
    <name evidence="1" type="ORF">MA16_Dca003080</name>
</gene>
<protein>
    <recommendedName>
        <fullName evidence="3">CCHC-type domain-containing protein</fullName>
    </recommendedName>
</protein>
<dbReference type="GO" id="GO:0008270">
    <property type="term" value="F:zinc ion binding"/>
    <property type="evidence" value="ECO:0007669"/>
    <property type="project" value="InterPro"/>
</dbReference>
<evidence type="ECO:0000313" key="1">
    <source>
        <dbReference type="EMBL" id="PKU85341.1"/>
    </source>
</evidence>
<evidence type="ECO:0000313" key="2">
    <source>
        <dbReference type="Proteomes" id="UP000233837"/>
    </source>
</evidence>
<dbReference type="AlphaFoldDB" id="A0A2I0XBR0"/>
<organism evidence="1 2">
    <name type="scientific">Dendrobium catenatum</name>
    <dbReference type="NCBI Taxonomy" id="906689"/>
    <lineage>
        <taxon>Eukaryota</taxon>
        <taxon>Viridiplantae</taxon>
        <taxon>Streptophyta</taxon>
        <taxon>Embryophyta</taxon>
        <taxon>Tracheophyta</taxon>
        <taxon>Spermatophyta</taxon>
        <taxon>Magnoliopsida</taxon>
        <taxon>Liliopsida</taxon>
        <taxon>Asparagales</taxon>
        <taxon>Orchidaceae</taxon>
        <taxon>Epidendroideae</taxon>
        <taxon>Malaxideae</taxon>
        <taxon>Dendrobiinae</taxon>
        <taxon>Dendrobium</taxon>
    </lineage>
</organism>
<sequence>MGVWVDGLEGRFFQKIEYEKISTFCYKCGKIGHLKQYVNGERKLKFWQSCSSCQRKG</sequence>
<dbReference type="Proteomes" id="UP000233837">
    <property type="component" value="Unassembled WGS sequence"/>
</dbReference>
<dbReference type="InterPro" id="IPR036875">
    <property type="entry name" value="Znf_CCHC_sf"/>
</dbReference>
<keyword evidence="2" id="KW-1185">Reference proteome</keyword>
<reference evidence="1 2" key="2">
    <citation type="journal article" date="2017" name="Nature">
        <title>The Apostasia genome and the evolution of orchids.</title>
        <authorList>
            <person name="Zhang G.Q."/>
            <person name="Liu K.W."/>
            <person name="Li Z."/>
            <person name="Lohaus R."/>
            <person name="Hsiao Y.Y."/>
            <person name="Niu S.C."/>
            <person name="Wang J.Y."/>
            <person name="Lin Y.C."/>
            <person name="Xu Q."/>
            <person name="Chen L.J."/>
            <person name="Yoshida K."/>
            <person name="Fujiwara S."/>
            <person name="Wang Z.W."/>
            <person name="Zhang Y.Q."/>
            <person name="Mitsuda N."/>
            <person name="Wang M."/>
            <person name="Liu G.H."/>
            <person name="Pecoraro L."/>
            <person name="Huang H.X."/>
            <person name="Xiao X.J."/>
            <person name="Lin M."/>
            <person name="Wu X.Y."/>
            <person name="Wu W.L."/>
            <person name="Chen Y.Y."/>
            <person name="Chang S.B."/>
            <person name="Sakamoto S."/>
            <person name="Ohme-Takagi M."/>
            <person name="Yagi M."/>
            <person name="Zeng S.J."/>
            <person name="Shen C.Y."/>
            <person name="Yeh C.M."/>
            <person name="Luo Y.B."/>
            <person name="Tsai W.C."/>
            <person name="Van de Peer Y."/>
            <person name="Liu Z.J."/>
        </authorList>
    </citation>
    <scope>NUCLEOTIDE SEQUENCE [LARGE SCALE GENOMIC DNA]</scope>
    <source>
        <tissue evidence="1">The whole plant</tissue>
    </source>
</reference>
<dbReference type="GO" id="GO:0003676">
    <property type="term" value="F:nucleic acid binding"/>
    <property type="evidence" value="ECO:0007669"/>
    <property type="project" value="InterPro"/>
</dbReference>
<dbReference type="SUPFAM" id="SSF57756">
    <property type="entry name" value="Retrovirus zinc finger-like domains"/>
    <property type="match status" value="1"/>
</dbReference>
<proteinExistence type="predicted"/>
<accession>A0A2I0XBR0</accession>
<reference evidence="1 2" key="1">
    <citation type="journal article" date="2016" name="Sci. Rep.">
        <title>The Dendrobium catenatum Lindl. genome sequence provides insights into polysaccharide synthase, floral development and adaptive evolution.</title>
        <authorList>
            <person name="Zhang G.Q."/>
            <person name="Xu Q."/>
            <person name="Bian C."/>
            <person name="Tsai W.C."/>
            <person name="Yeh C.M."/>
            <person name="Liu K.W."/>
            <person name="Yoshida K."/>
            <person name="Zhang L.S."/>
            <person name="Chang S.B."/>
            <person name="Chen F."/>
            <person name="Shi Y."/>
            <person name="Su Y.Y."/>
            <person name="Zhang Y.Q."/>
            <person name="Chen L.J."/>
            <person name="Yin Y."/>
            <person name="Lin M."/>
            <person name="Huang H."/>
            <person name="Deng H."/>
            <person name="Wang Z.W."/>
            <person name="Zhu S.L."/>
            <person name="Zhao X."/>
            <person name="Deng C."/>
            <person name="Niu S.C."/>
            <person name="Huang J."/>
            <person name="Wang M."/>
            <person name="Liu G.H."/>
            <person name="Yang H.J."/>
            <person name="Xiao X.J."/>
            <person name="Hsiao Y.Y."/>
            <person name="Wu W.L."/>
            <person name="Chen Y.Y."/>
            <person name="Mitsuda N."/>
            <person name="Ohme-Takagi M."/>
            <person name="Luo Y.B."/>
            <person name="Van de Peer Y."/>
            <person name="Liu Z.J."/>
        </authorList>
    </citation>
    <scope>NUCLEOTIDE SEQUENCE [LARGE SCALE GENOMIC DNA]</scope>
    <source>
        <tissue evidence="1">The whole plant</tissue>
    </source>
</reference>
<name>A0A2I0XBR0_9ASPA</name>